<feature type="signal peptide" evidence="1">
    <location>
        <begin position="1"/>
        <end position="18"/>
    </location>
</feature>
<name>A0ABR1D2E7_NECAM</name>
<sequence length="85" mass="9716">MWTMWHNFFHLGVQGLLASGRDTFIGSSINCPLADVAPYLSSFVSAKQVFSSTSRRSEYETTQCHSFYTFLILLSTRIRIQTVFL</sequence>
<organism evidence="2 3">
    <name type="scientific">Necator americanus</name>
    <name type="common">Human hookworm</name>
    <dbReference type="NCBI Taxonomy" id="51031"/>
    <lineage>
        <taxon>Eukaryota</taxon>
        <taxon>Metazoa</taxon>
        <taxon>Ecdysozoa</taxon>
        <taxon>Nematoda</taxon>
        <taxon>Chromadorea</taxon>
        <taxon>Rhabditida</taxon>
        <taxon>Rhabditina</taxon>
        <taxon>Rhabditomorpha</taxon>
        <taxon>Strongyloidea</taxon>
        <taxon>Ancylostomatidae</taxon>
        <taxon>Bunostominae</taxon>
        <taxon>Necator</taxon>
    </lineage>
</organism>
<dbReference type="Proteomes" id="UP001303046">
    <property type="component" value="Unassembled WGS sequence"/>
</dbReference>
<accession>A0ABR1D2E7</accession>
<feature type="chain" id="PRO_5045476379" description="Secreted protein" evidence="1">
    <location>
        <begin position="19"/>
        <end position="85"/>
    </location>
</feature>
<keyword evidence="3" id="KW-1185">Reference proteome</keyword>
<gene>
    <name evidence="2" type="primary">Necator_chrIII.g12209</name>
    <name evidence="2" type="ORF">RB195_011443</name>
</gene>
<proteinExistence type="predicted"/>
<protein>
    <recommendedName>
        <fullName evidence="4">Secreted protein</fullName>
    </recommendedName>
</protein>
<dbReference type="EMBL" id="JAVFWL010000003">
    <property type="protein sequence ID" value="KAK6744726.1"/>
    <property type="molecule type" value="Genomic_DNA"/>
</dbReference>
<reference evidence="2 3" key="1">
    <citation type="submission" date="2023-08" db="EMBL/GenBank/DDBJ databases">
        <title>A Necator americanus chromosomal reference genome.</title>
        <authorList>
            <person name="Ilik V."/>
            <person name="Petrzelkova K.J."/>
            <person name="Pardy F."/>
            <person name="Fuh T."/>
            <person name="Niatou-Singa F.S."/>
            <person name="Gouil Q."/>
            <person name="Baker L."/>
            <person name="Ritchie M.E."/>
            <person name="Jex A.R."/>
            <person name="Gazzola D."/>
            <person name="Li H."/>
            <person name="Toshio Fujiwara R."/>
            <person name="Zhan B."/>
            <person name="Aroian R.V."/>
            <person name="Pafco B."/>
            <person name="Schwarz E.M."/>
        </authorList>
    </citation>
    <scope>NUCLEOTIDE SEQUENCE [LARGE SCALE GENOMIC DNA]</scope>
    <source>
        <strain evidence="2 3">Aroian</strain>
        <tissue evidence="2">Whole animal</tissue>
    </source>
</reference>
<keyword evidence="1" id="KW-0732">Signal</keyword>
<evidence type="ECO:0000313" key="3">
    <source>
        <dbReference type="Proteomes" id="UP001303046"/>
    </source>
</evidence>
<evidence type="ECO:0008006" key="4">
    <source>
        <dbReference type="Google" id="ProtNLM"/>
    </source>
</evidence>
<evidence type="ECO:0000256" key="1">
    <source>
        <dbReference type="SAM" id="SignalP"/>
    </source>
</evidence>
<comment type="caution">
    <text evidence="2">The sequence shown here is derived from an EMBL/GenBank/DDBJ whole genome shotgun (WGS) entry which is preliminary data.</text>
</comment>
<evidence type="ECO:0000313" key="2">
    <source>
        <dbReference type="EMBL" id="KAK6744726.1"/>
    </source>
</evidence>